<organism evidence="12 13">
    <name type="scientific">Rickenella mellea</name>
    <dbReference type="NCBI Taxonomy" id="50990"/>
    <lineage>
        <taxon>Eukaryota</taxon>
        <taxon>Fungi</taxon>
        <taxon>Dikarya</taxon>
        <taxon>Basidiomycota</taxon>
        <taxon>Agaricomycotina</taxon>
        <taxon>Agaricomycetes</taxon>
        <taxon>Hymenochaetales</taxon>
        <taxon>Rickenellaceae</taxon>
        <taxon>Rickenella</taxon>
    </lineage>
</organism>
<evidence type="ECO:0000256" key="7">
    <source>
        <dbReference type="ARBA" id="ARBA00022982"/>
    </source>
</evidence>
<dbReference type="GO" id="GO:0006122">
    <property type="term" value="P:mitochondrial electron transport, ubiquinol to cytochrome c"/>
    <property type="evidence" value="ECO:0007669"/>
    <property type="project" value="UniProtKB-UniRule"/>
</dbReference>
<gene>
    <name evidence="12" type="ORF">BD410DRAFT_727096</name>
</gene>
<dbReference type="Gene3D" id="1.20.5.210">
    <property type="entry name" value="Cytochrome b-c1 complex subunit 8"/>
    <property type="match status" value="1"/>
</dbReference>
<dbReference type="OrthoDB" id="6683853at2759"/>
<dbReference type="GO" id="GO:0005743">
    <property type="term" value="C:mitochondrial inner membrane"/>
    <property type="evidence" value="ECO:0007669"/>
    <property type="project" value="UniProtKB-SubCell"/>
</dbReference>
<evidence type="ECO:0000256" key="9">
    <source>
        <dbReference type="ARBA" id="ARBA00023128"/>
    </source>
</evidence>
<comment type="subunit">
    <text evidence="11">Component of the ubiquinol-cytochrome c oxidoreductase (cytochrome b-c1 complex, complex III, CIII), a multisubunit enzyme composed of 3 respiratory subunits cytochrome b, cytochrome c1 and Rieske protein, 2 core protein subunits, and additional low-molecular weight protein subunits. The complex exists as an obligatory dimer and forms supercomplexes (SCs) in the inner mitochondrial membrane with cytochrome c oxidase (complex IV, CIV).</text>
</comment>
<dbReference type="InterPro" id="IPR036642">
    <property type="entry name" value="Cyt_bc1_su8_sf"/>
</dbReference>
<keyword evidence="9 11" id="KW-0496">Mitochondrion</keyword>
<keyword evidence="10" id="KW-0472">Membrane</keyword>
<name>A0A4Y7PWN2_9AGAM</name>
<evidence type="ECO:0000256" key="10">
    <source>
        <dbReference type="ARBA" id="ARBA00023136"/>
    </source>
</evidence>
<evidence type="ECO:0000313" key="12">
    <source>
        <dbReference type="EMBL" id="TDL19535.1"/>
    </source>
</evidence>
<evidence type="ECO:0000256" key="5">
    <source>
        <dbReference type="ARBA" id="ARBA00022692"/>
    </source>
</evidence>
<keyword evidence="3 11" id="KW-0813">Transport</keyword>
<protein>
    <recommendedName>
        <fullName evidence="11">Cytochrome b-c1 complex subunit 8</fullName>
    </recommendedName>
    <alternativeName>
        <fullName evidence="11">Complex III subunit 8</fullName>
    </alternativeName>
</protein>
<dbReference type="STRING" id="50990.A0A4Y7PWN2"/>
<proteinExistence type="inferred from homology"/>
<dbReference type="Pfam" id="PF02939">
    <property type="entry name" value="UcrQ"/>
    <property type="match status" value="1"/>
</dbReference>
<evidence type="ECO:0000256" key="6">
    <source>
        <dbReference type="ARBA" id="ARBA00022792"/>
    </source>
</evidence>
<keyword evidence="4 11" id="KW-0679">Respiratory chain</keyword>
<evidence type="ECO:0000256" key="1">
    <source>
        <dbReference type="ARBA" id="ARBA00004434"/>
    </source>
</evidence>
<keyword evidence="6 11" id="KW-0999">Mitochondrion inner membrane</keyword>
<dbReference type="InterPro" id="IPR004205">
    <property type="entry name" value="Cyt_bc1_su8"/>
</dbReference>
<comment type="subcellular location">
    <subcellularLocation>
        <location evidence="1 11">Mitochondrion inner membrane</location>
        <topology evidence="1 11">Single-pass membrane protein</topology>
    </subcellularLocation>
</comment>
<evidence type="ECO:0000256" key="8">
    <source>
        <dbReference type="ARBA" id="ARBA00022989"/>
    </source>
</evidence>
<accession>A0A4Y7PWN2</accession>
<reference evidence="12 13" key="1">
    <citation type="submission" date="2018-06" db="EMBL/GenBank/DDBJ databases">
        <title>A transcriptomic atlas of mushroom development highlights an independent origin of complex multicellularity.</title>
        <authorList>
            <consortium name="DOE Joint Genome Institute"/>
            <person name="Krizsan K."/>
            <person name="Almasi E."/>
            <person name="Merenyi Z."/>
            <person name="Sahu N."/>
            <person name="Viragh M."/>
            <person name="Koszo T."/>
            <person name="Mondo S."/>
            <person name="Kiss B."/>
            <person name="Balint B."/>
            <person name="Kues U."/>
            <person name="Barry K."/>
            <person name="Hegedus J.C."/>
            <person name="Henrissat B."/>
            <person name="Johnson J."/>
            <person name="Lipzen A."/>
            <person name="Ohm R."/>
            <person name="Nagy I."/>
            <person name="Pangilinan J."/>
            <person name="Yan J."/>
            <person name="Xiong Y."/>
            <person name="Grigoriev I.V."/>
            <person name="Hibbett D.S."/>
            <person name="Nagy L.G."/>
        </authorList>
    </citation>
    <scope>NUCLEOTIDE SEQUENCE [LARGE SCALE GENOMIC DNA]</scope>
    <source>
        <strain evidence="12 13">SZMC22713</strain>
    </source>
</reference>
<keyword evidence="13" id="KW-1185">Reference proteome</keyword>
<dbReference type="GO" id="GO:0045275">
    <property type="term" value="C:respiratory chain complex III"/>
    <property type="evidence" value="ECO:0007669"/>
    <property type="project" value="UniProtKB-UniRule"/>
</dbReference>
<dbReference type="Proteomes" id="UP000294933">
    <property type="component" value="Unassembled WGS sequence"/>
</dbReference>
<evidence type="ECO:0000256" key="2">
    <source>
        <dbReference type="ARBA" id="ARBA00007668"/>
    </source>
</evidence>
<comment type="function">
    <text evidence="11">Component of the ubiquinol-cytochrome c oxidoreductase, a multisubunit transmembrane complex that is part of the mitochondrial electron transport chain which drives oxidative phosphorylation. The complex plays an important role in the uptake of multiple carbon sources present in different host niches.</text>
</comment>
<evidence type="ECO:0000256" key="3">
    <source>
        <dbReference type="ARBA" id="ARBA00022448"/>
    </source>
</evidence>
<keyword evidence="8" id="KW-1133">Transmembrane helix</keyword>
<evidence type="ECO:0000256" key="4">
    <source>
        <dbReference type="ARBA" id="ARBA00022660"/>
    </source>
</evidence>
<keyword evidence="7 11" id="KW-0249">Electron transport</keyword>
<dbReference type="SUPFAM" id="SSF81508">
    <property type="entry name" value="Ubiquinone-binding protein QP-C of cytochrome bc1 complex (Ubiquinol-cytochrome c reductase)"/>
    <property type="match status" value="1"/>
</dbReference>
<evidence type="ECO:0000313" key="13">
    <source>
        <dbReference type="Proteomes" id="UP000294933"/>
    </source>
</evidence>
<dbReference type="PANTHER" id="PTHR12119">
    <property type="entry name" value="UBIQUINOL-CYTOCHROME C REDUCTASE COMPLEX UBIQUINONE-BINDING PROTEIN QP-C"/>
    <property type="match status" value="1"/>
</dbReference>
<evidence type="ECO:0000256" key="11">
    <source>
        <dbReference type="RuleBase" id="RU368118"/>
    </source>
</evidence>
<sequence>MGWWGAMGGGKQKGIIQYTTSPFRQRAMKGALTGYVFNGYKRVAGHLPYYIIPFSLGNTYRISVAAYATYVWGKNYDHWKNSKAGHVAMMEKEGEH</sequence>
<dbReference type="PANTHER" id="PTHR12119:SF2">
    <property type="entry name" value="CYTOCHROME B-C1 COMPLEX SUBUNIT 8"/>
    <property type="match status" value="1"/>
</dbReference>
<dbReference type="VEuPathDB" id="FungiDB:BD410DRAFT_727096"/>
<comment type="similarity">
    <text evidence="2 11">Belongs to the UQCRQ/QCR8 family.</text>
</comment>
<keyword evidence="5" id="KW-0812">Transmembrane</keyword>
<dbReference type="EMBL" id="ML170196">
    <property type="protein sequence ID" value="TDL19535.1"/>
    <property type="molecule type" value="Genomic_DNA"/>
</dbReference>
<dbReference type="AlphaFoldDB" id="A0A4Y7PWN2"/>